<proteinExistence type="predicted"/>
<evidence type="ECO:0000256" key="1">
    <source>
        <dbReference type="SAM" id="MobiDB-lite"/>
    </source>
</evidence>
<evidence type="ECO:0000313" key="3">
    <source>
        <dbReference type="EMBL" id="MFC4027026.1"/>
    </source>
</evidence>
<name>A0ABV8H762_9FLAO</name>
<dbReference type="Proteomes" id="UP001595793">
    <property type="component" value="Unassembled WGS sequence"/>
</dbReference>
<protein>
    <recommendedName>
        <fullName evidence="5">Lipoprotein</fullName>
    </recommendedName>
</protein>
<reference evidence="4" key="1">
    <citation type="journal article" date="2019" name="Int. J. Syst. Evol. Microbiol.">
        <title>The Global Catalogue of Microorganisms (GCM) 10K type strain sequencing project: providing services to taxonomists for standard genome sequencing and annotation.</title>
        <authorList>
            <consortium name="The Broad Institute Genomics Platform"/>
            <consortium name="The Broad Institute Genome Sequencing Center for Infectious Disease"/>
            <person name="Wu L."/>
            <person name="Ma J."/>
        </authorList>
    </citation>
    <scope>NUCLEOTIDE SEQUENCE [LARGE SCALE GENOMIC DNA]</scope>
    <source>
        <strain evidence="4">CECT 9128</strain>
    </source>
</reference>
<feature type="chain" id="PRO_5045416688" description="Lipoprotein" evidence="2">
    <location>
        <begin position="23"/>
        <end position="223"/>
    </location>
</feature>
<dbReference type="RefSeq" id="WP_290235155.1">
    <property type="nucleotide sequence ID" value="NZ_JAUFPZ010000002.1"/>
</dbReference>
<gene>
    <name evidence="3" type="ORF">ACFOS1_06385</name>
</gene>
<feature type="region of interest" description="Disordered" evidence="1">
    <location>
        <begin position="198"/>
        <end position="223"/>
    </location>
</feature>
<comment type="caution">
    <text evidence="3">The sequence shown here is derived from an EMBL/GenBank/DDBJ whole genome shotgun (WGS) entry which is preliminary data.</text>
</comment>
<evidence type="ECO:0000313" key="4">
    <source>
        <dbReference type="Proteomes" id="UP001595793"/>
    </source>
</evidence>
<keyword evidence="4" id="KW-1185">Reference proteome</keyword>
<organism evidence="3 4">
    <name type="scientific">Zunongwangia endophytica</name>
    <dbReference type="NCBI Taxonomy" id="1808945"/>
    <lineage>
        <taxon>Bacteria</taxon>
        <taxon>Pseudomonadati</taxon>
        <taxon>Bacteroidota</taxon>
        <taxon>Flavobacteriia</taxon>
        <taxon>Flavobacteriales</taxon>
        <taxon>Flavobacteriaceae</taxon>
        <taxon>Zunongwangia</taxon>
    </lineage>
</organism>
<dbReference type="PROSITE" id="PS51257">
    <property type="entry name" value="PROKAR_LIPOPROTEIN"/>
    <property type="match status" value="1"/>
</dbReference>
<dbReference type="EMBL" id="JBHSAS010000006">
    <property type="protein sequence ID" value="MFC4027026.1"/>
    <property type="molecule type" value="Genomic_DNA"/>
</dbReference>
<evidence type="ECO:0000256" key="2">
    <source>
        <dbReference type="SAM" id="SignalP"/>
    </source>
</evidence>
<keyword evidence="2" id="KW-0732">Signal</keyword>
<accession>A0ABV8H762</accession>
<sequence length="223" mass="24732">MKKNLIKLSVLAFGFTSIISLSSCKNTNSDAEMDTQADEEMDMQNETTDNSYPTNATAEYLTYVDRGGDYGDDMEEKLYTREALNKLAAAVKEKSQDLNAKPSDSLNAITTEMDGDMDEADTTITTNNLYSKGQVIVGVLENLQKDNYPDLSNEVMELKESWKKLKATKKTDYTNTDVSAFFDDAADLLEEMITETPNGNISASYSSKDSTVYSKQADTIEVN</sequence>
<feature type="signal peptide" evidence="2">
    <location>
        <begin position="1"/>
        <end position="22"/>
    </location>
</feature>
<evidence type="ECO:0008006" key="5">
    <source>
        <dbReference type="Google" id="ProtNLM"/>
    </source>
</evidence>